<organism evidence="6 7">
    <name type="scientific">Rhodopila globiformis</name>
    <name type="common">Rhodopseudomonas globiformis</name>
    <dbReference type="NCBI Taxonomy" id="1071"/>
    <lineage>
        <taxon>Bacteria</taxon>
        <taxon>Pseudomonadati</taxon>
        <taxon>Pseudomonadota</taxon>
        <taxon>Alphaproteobacteria</taxon>
        <taxon>Acetobacterales</taxon>
        <taxon>Acetobacteraceae</taxon>
        <taxon>Rhodopila</taxon>
    </lineage>
</organism>
<evidence type="ECO:0000256" key="1">
    <source>
        <dbReference type="ARBA" id="ARBA00023002"/>
    </source>
</evidence>
<dbReference type="InterPro" id="IPR006115">
    <property type="entry name" value="6PGDH_NADP-bd"/>
</dbReference>
<dbReference type="Pfam" id="PF14833">
    <property type="entry name" value="NAD_binding_11"/>
    <property type="match status" value="1"/>
</dbReference>
<feature type="active site" evidence="3">
    <location>
        <position position="171"/>
    </location>
</feature>
<dbReference type="PIRSF" id="PIRSF000103">
    <property type="entry name" value="HIBADH"/>
    <property type="match status" value="1"/>
</dbReference>
<evidence type="ECO:0000256" key="2">
    <source>
        <dbReference type="ARBA" id="ARBA00023027"/>
    </source>
</evidence>
<feature type="domain" description="3-hydroxyisobutyrate dehydrogenase-like NAD-binding" evidence="5">
    <location>
        <begin position="165"/>
        <end position="285"/>
    </location>
</feature>
<dbReference type="Gene3D" id="1.10.1040.10">
    <property type="entry name" value="N-(1-d-carboxylethyl)-l-norvaline Dehydrogenase, domain 2"/>
    <property type="match status" value="1"/>
</dbReference>
<dbReference type="GO" id="GO:0050661">
    <property type="term" value="F:NADP binding"/>
    <property type="evidence" value="ECO:0007669"/>
    <property type="project" value="InterPro"/>
</dbReference>
<dbReference type="SUPFAM" id="SSF51735">
    <property type="entry name" value="NAD(P)-binding Rossmann-fold domains"/>
    <property type="match status" value="1"/>
</dbReference>
<evidence type="ECO:0000259" key="4">
    <source>
        <dbReference type="Pfam" id="PF03446"/>
    </source>
</evidence>
<protein>
    <recommendedName>
        <fullName evidence="8">6-phosphogluconate dehydrogenase</fullName>
    </recommendedName>
</protein>
<keyword evidence="1" id="KW-0560">Oxidoreductase</keyword>
<dbReference type="OrthoDB" id="9812907at2"/>
<accession>A0A2S6NDP6</accession>
<comment type="caution">
    <text evidence="6">The sequence shown here is derived from an EMBL/GenBank/DDBJ whole genome shotgun (WGS) entry which is preliminary data.</text>
</comment>
<gene>
    <name evidence="6" type="ORF">CCS01_15415</name>
</gene>
<evidence type="ECO:0000256" key="3">
    <source>
        <dbReference type="PIRSR" id="PIRSR000103-1"/>
    </source>
</evidence>
<dbReference type="InterPro" id="IPR015815">
    <property type="entry name" value="HIBADH-related"/>
</dbReference>
<name>A0A2S6NDP6_RHOGL</name>
<dbReference type="InterPro" id="IPR013328">
    <property type="entry name" value="6PGD_dom2"/>
</dbReference>
<evidence type="ECO:0008006" key="8">
    <source>
        <dbReference type="Google" id="ProtNLM"/>
    </source>
</evidence>
<proteinExistence type="predicted"/>
<feature type="domain" description="6-phosphogluconate dehydrogenase NADP-binding" evidence="4">
    <location>
        <begin position="2"/>
        <end position="162"/>
    </location>
</feature>
<dbReference type="RefSeq" id="WP_104519728.1">
    <property type="nucleotide sequence ID" value="NZ_NHRY01000162.1"/>
</dbReference>
<dbReference type="PANTHER" id="PTHR22981">
    <property type="entry name" value="3-HYDROXYISOBUTYRATE DEHYDROGENASE-RELATED"/>
    <property type="match status" value="1"/>
</dbReference>
<dbReference type="InterPro" id="IPR029154">
    <property type="entry name" value="HIBADH-like_NADP-bd"/>
</dbReference>
<sequence>MQVGFIGVGNMGGPMCRNIIRNTNHEVVVFDLNADAAKACTDLGATAGGSVAEVARRCDVVITSLPIPRVVEEVALGPGGVAENARPGAVFIDLSTNSPSTAKRVAAGMQAKGIAMLEAPVSGGVTRATDGTIVIMVGGDAAVFEQALPLLKSFSSEVIHLGEIGFGSTAKLINNMLAFINSAAAAEALMMGKRSGIDLRKLDAVIRNASGMSAGYANMAGKALAGNFQPTFALDLAHKDLRLALEMADELGVPGLIAPQVMSLMRMARGMGLGSSDSAAIMRVYETTLGEEVRAPG</sequence>
<dbReference type="GO" id="GO:0051287">
    <property type="term" value="F:NAD binding"/>
    <property type="evidence" value="ECO:0007669"/>
    <property type="project" value="InterPro"/>
</dbReference>
<evidence type="ECO:0000313" key="6">
    <source>
        <dbReference type="EMBL" id="PPQ32729.1"/>
    </source>
</evidence>
<keyword evidence="7" id="KW-1185">Reference proteome</keyword>
<keyword evidence="2" id="KW-0520">NAD</keyword>
<dbReference type="Gene3D" id="3.40.50.720">
    <property type="entry name" value="NAD(P)-binding Rossmann-like Domain"/>
    <property type="match status" value="1"/>
</dbReference>
<dbReference type="Proteomes" id="UP000239724">
    <property type="component" value="Unassembled WGS sequence"/>
</dbReference>
<dbReference type="AlphaFoldDB" id="A0A2S6NDP6"/>
<dbReference type="EMBL" id="NHRY01000162">
    <property type="protein sequence ID" value="PPQ32729.1"/>
    <property type="molecule type" value="Genomic_DNA"/>
</dbReference>
<dbReference type="InterPro" id="IPR008927">
    <property type="entry name" value="6-PGluconate_DH-like_C_sf"/>
</dbReference>
<dbReference type="GO" id="GO:0016616">
    <property type="term" value="F:oxidoreductase activity, acting on the CH-OH group of donors, NAD or NADP as acceptor"/>
    <property type="evidence" value="ECO:0007669"/>
    <property type="project" value="TreeGrafter"/>
</dbReference>
<reference evidence="6 7" key="1">
    <citation type="journal article" date="2018" name="Arch. Microbiol.">
        <title>New insights into the metabolic potential of the phototrophic purple bacterium Rhodopila globiformis DSM 161(T) from its draft genome sequence and evidence for a vanadium-dependent nitrogenase.</title>
        <authorList>
            <person name="Imhoff J.F."/>
            <person name="Rahn T."/>
            <person name="Kunzel S."/>
            <person name="Neulinger S.C."/>
        </authorList>
    </citation>
    <scope>NUCLEOTIDE SEQUENCE [LARGE SCALE GENOMIC DNA]</scope>
    <source>
        <strain evidence="6 7">DSM 161</strain>
    </source>
</reference>
<evidence type="ECO:0000313" key="7">
    <source>
        <dbReference type="Proteomes" id="UP000239724"/>
    </source>
</evidence>
<dbReference type="SUPFAM" id="SSF48179">
    <property type="entry name" value="6-phosphogluconate dehydrogenase C-terminal domain-like"/>
    <property type="match status" value="1"/>
</dbReference>
<dbReference type="InterPro" id="IPR036291">
    <property type="entry name" value="NAD(P)-bd_dom_sf"/>
</dbReference>
<dbReference type="PANTHER" id="PTHR22981:SF7">
    <property type="entry name" value="3-HYDROXYISOBUTYRATE DEHYDROGENASE, MITOCHONDRIAL"/>
    <property type="match status" value="1"/>
</dbReference>
<dbReference type="Pfam" id="PF03446">
    <property type="entry name" value="NAD_binding_2"/>
    <property type="match status" value="1"/>
</dbReference>
<evidence type="ECO:0000259" key="5">
    <source>
        <dbReference type="Pfam" id="PF14833"/>
    </source>
</evidence>